<dbReference type="GO" id="GO:0016887">
    <property type="term" value="F:ATP hydrolysis activity"/>
    <property type="evidence" value="ECO:0007669"/>
    <property type="project" value="InterPro"/>
</dbReference>
<dbReference type="GO" id="GO:0005524">
    <property type="term" value="F:ATP binding"/>
    <property type="evidence" value="ECO:0007669"/>
    <property type="project" value="InterPro"/>
</dbReference>
<reference evidence="2" key="1">
    <citation type="submission" date="2022-03" db="EMBL/GenBank/DDBJ databases">
        <title>Sea Food Isolates.</title>
        <authorList>
            <person name="Li c."/>
        </authorList>
    </citation>
    <scope>NUCLEOTIDE SEQUENCE</scope>
    <source>
        <strain evidence="2">19MO03SA05</strain>
    </source>
</reference>
<sequence>MKIDYLHIRSGFKNVQDLEIEFDNRQLLTVLIGRNGSGKSNVIEALVRIFRALDFGDEPAPFSYKLGYSLGASQGRRIEVDASPEYGSTPIQQHKIQVSTLGESGQYSLPESISLSKVTRDKEGNSDYLPKHLFAYYSGPSDRLEDLFKPHRTKFYNQLLKNQVKIEDEVRPLFYAKPFHSQFVLLAFFLNQQKGVGREFLEDHLGITAFHSVHFVFRRPTEWSSINKKDLFWGAKGVVREFLNRLLPHSLGAIKAEREESTSLTGRGKNNEFVHLFLPDLYSLKKVAQGLGAKNFFKMLESTLLSDLLSSVHIKVRLKNGEVVSFSELSEGEQQLLTVLGLLEFTVEEDSLFLLDEPDTHLNPAWAAKYHSFLKRFIPDKRFCHILMVTHHPLAIAELNKEQIQVLRKDADGQSLAQTPLESPIGMGVNGILTSDMFDMATTLDQHTSKVIEDRRRILEKDTLTEAEVRRLNELNDSLDRLGYSYIHPDEDYRQFLIARKKAMQQMEAENKDSTEYRLKLINAILKDQGLIE</sequence>
<evidence type="ECO:0000259" key="1">
    <source>
        <dbReference type="SMART" id="SM00382"/>
    </source>
</evidence>
<dbReference type="AlphaFoldDB" id="A0AAU6VB41"/>
<dbReference type="PANTHER" id="PTHR43581:SF4">
    <property type="entry name" value="ATP_GTP PHOSPHATASE"/>
    <property type="match status" value="1"/>
</dbReference>
<proteinExistence type="predicted"/>
<dbReference type="EMBL" id="CP095350">
    <property type="protein sequence ID" value="XAG83857.1"/>
    <property type="molecule type" value="Genomic_DNA"/>
</dbReference>
<dbReference type="SUPFAM" id="SSF52540">
    <property type="entry name" value="P-loop containing nucleoside triphosphate hydrolases"/>
    <property type="match status" value="1"/>
</dbReference>
<dbReference type="InterPro" id="IPR051396">
    <property type="entry name" value="Bact_Antivir_Def_Nuclease"/>
</dbReference>
<dbReference type="CDD" id="cd00267">
    <property type="entry name" value="ABC_ATPase"/>
    <property type="match status" value="1"/>
</dbReference>
<protein>
    <submittedName>
        <fullName evidence="2">AAA family ATPase</fullName>
    </submittedName>
</protein>
<dbReference type="InterPro" id="IPR003959">
    <property type="entry name" value="ATPase_AAA_core"/>
</dbReference>
<accession>A0AAU6VB41</accession>
<dbReference type="InterPro" id="IPR027417">
    <property type="entry name" value="P-loop_NTPase"/>
</dbReference>
<evidence type="ECO:0000313" key="2">
    <source>
        <dbReference type="EMBL" id="XAG83857.1"/>
    </source>
</evidence>
<feature type="domain" description="AAA+ ATPase" evidence="1">
    <location>
        <begin position="25"/>
        <end position="410"/>
    </location>
</feature>
<dbReference type="SMART" id="SM00382">
    <property type="entry name" value="AAA"/>
    <property type="match status" value="1"/>
</dbReference>
<dbReference type="Pfam" id="PF13304">
    <property type="entry name" value="AAA_21"/>
    <property type="match status" value="1"/>
</dbReference>
<organism evidence="2">
    <name type="scientific">bacterium 19MO03SA05</name>
    <dbReference type="NCBI Taxonomy" id="2920620"/>
    <lineage>
        <taxon>Bacteria</taxon>
    </lineage>
</organism>
<gene>
    <name evidence="2" type="ORF">MRM63_09805</name>
</gene>
<name>A0AAU6VB41_UNCXX</name>
<dbReference type="Gene3D" id="3.40.50.300">
    <property type="entry name" value="P-loop containing nucleotide triphosphate hydrolases"/>
    <property type="match status" value="2"/>
</dbReference>
<dbReference type="InterPro" id="IPR003593">
    <property type="entry name" value="AAA+_ATPase"/>
</dbReference>
<dbReference type="PANTHER" id="PTHR43581">
    <property type="entry name" value="ATP/GTP PHOSPHATASE"/>
    <property type="match status" value="1"/>
</dbReference>